<dbReference type="PANTHER" id="PTHR45644:SF42">
    <property type="entry name" value="AAA-TYPE ATPASE FAMILY PROTEIN"/>
    <property type="match status" value="1"/>
</dbReference>
<keyword evidence="2" id="KW-0547">Nucleotide-binding</keyword>
<evidence type="ECO:0000256" key="6">
    <source>
        <dbReference type="SAM" id="MobiDB-lite"/>
    </source>
</evidence>
<dbReference type="OrthoDB" id="10254455at2759"/>
<dbReference type="SUPFAM" id="SSF52540">
    <property type="entry name" value="P-loop containing nucleoside triphosphate hydrolases"/>
    <property type="match status" value="1"/>
</dbReference>
<dbReference type="CDD" id="cd19520">
    <property type="entry name" value="RecA-like_ATAD1"/>
    <property type="match status" value="1"/>
</dbReference>
<dbReference type="SMART" id="SM00382">
    <property type="entry name" value="AAA"/>
    <property type="match status" value="1"/>
</dbReference>
<dbReference type="InterPro" id="IPR003960">
    <property type="entry name" value="ATPase_AAA_CS"/>
</dbReference>
<feature type="compositionally biased region" description="Low complexity" evidence="6">
    <location>
        <begin position="7"/>
        <end position="25"/>
    </location>
</feature>
<dbReference type="PANTHER" id="PTHR45644">
    <property type="entry name" value="AAA ATPASE, PUTATIVE (AFU_ORTHOLOGUE AFUA_2G12920)-RELATED-RELATED"/>
    <property type="match status" value="1"/>
</dbReference>
<dbReference type="InterPro" id="IPR056653">
    <property type="entry name" value="DUF7751"/>
</dbReference>
<name>A0A565AK62_9BRAS</name>
<dbReference type="FunFam" id="3.40.50.300:FF:000416">
    <property type="entry name" value="p-loop nucleoside triphosphate hydrolase superfamily protein"/>
    <property type="match status" value="1"/>
</dbReference>
<keyword evidence="4" id="KW-0067">ATP-binding</keyword>
<feature type="domain" description="AAA+ ATPase" evidence="7">
    <location>
        <begin position="989"/>
        <end position="1126"/>
    </location>
</feature>
<dbReference type="Pfam" id="PF00004">
    <property type="entry name" value="AAA"/>
    <property type="match status" value="1"/>
</dbReference>
<dbReference type="GO" id="GO:0016887">
    <property type="term" value="F:ATP hydrolysis activity"/>
    <property type="evidence" value="ECO:0007669"/>
    <property type="project" value="InterPro"/>
</dbReference>
<dbReference type="Pfam" id="PF24933">
    <property type="entry name" value="DUF7751"/>
    <property type="match status" value="1"/>
</dbReference>
<organism evidence="8 9">
    <name type="scientific">Arabis nemorensis</name>
    <dbReference type="NCBI Taxonomy" id="586526"/>
    <lineage>
        <taxon>Eukaryota</taxon>
        <taxon>Viridiplantae</taxon>
        <taxon>Streptophyta</taxon>
        <taxon>Embryophyta</taxon>
        <taxon>Tracheophyta</taxon>
        <taxon>Spermatophyta</taxon>
        <taxon>Magnoliopsida</taxon>
        <taxon>eudicotyledons</taxon>
        <taxon>Gunneridae</taxon>
        <taxon>Pentapetalae</taxon>
        <taxon>rosids</taxon>
        <taxon>malvids</taxon>
        <taxon>Brassicales</taxon>
        <taxon>Brassicaceae</taxon>
        <taxon>Arabideae</taxon>
        <taxon>Arabis</taxon>
    </lineage>
</organism>
<gene>
    <name evidence="8" type="ORF">ANE_LOCUS215</name>
</gene>
<comment type="caution">
    <text evidence="8">The sequence shown here is derived from an EMBL/GenBank/DDBJ whole genome shotgun (WGS) entry which is preliminary data.</text>
</comment>
<evidence type="ECO:0000259" key="7">
    <source>
        <dbReference type="SMART" id="SM00382"/>
    </source>
</evidence>
<comment type="subcellular location">
    <subcellularLocation>
        <location evidence="1">Mitochondrion outer membrane</location>
        <topology evidence="1">Single-pass membrane protein</topology>
    </subcellularLocation>
</comment>
<sequence>MVETRRSSSASKRFCSSSPETSSSRPTKRSKVKIEANTAPAEPAGSSSASEVPIENQNPVSDPGSESGEPELRTSDPQTNDEERPVTTTDVPAMEKCPDTDMNPEVEGLVTPTPAGEVVADVEKSKSAKKRIAKAPWAKLLSQYSQNPHRIIRGPVFTVGRRGCDLCIKDQSMPSVLCEVRQSEHGGPSVASLEIIGNGVLVQVNGKVYQRSTCVHLRGGDEVVFSTPGKHAYIFQPLKDENLAAPDRASSLSIFEAQSSPLKGLHVETRAGDSSSADGASLLSLTNLHDVPFLPPTAKNVKRQQNSEVPVLPSSCNDCIPDVDMNDADSNNDHAAFASTEKTVASTSCAANDDQNADGNGMDPFQEAEAGNIPSYEFRPFLRLFGDSPEFLRGSISKIMVDERRDSVEMLKEHDSSSALVSTRRQAHTDSLRRGVLNPQDVEVSFENFPYFLSGTTKDVLITTTYVHMKCGSKYAKYTSELSTMCPRILLSGPAGSEIYQETLAKALAKHFGTKLMIVDSLLLPGGPTAKETDSTKESVRRERLTVIAKRAVQAAQAAVLQHKKPTSSVEADITGGSTFSGQAIPRQEASTATSKSYTFKAGDRVKYVGHSTSSLTSLTSLQAPLRGPAIGFQGKVLLAFEDNGSSKIGVRFDKLISDGNDLGGLCEEGHGFFCTASSLRLDSSSSDDADRLAITEIFEVASKESEKGSLILFLKDIEKSLSGNTDVYVTLKSKLEKLKENIVVIASQTQLDNRKEKSHPGGFLFTKFGSNQTALLDLAFPDNFGGRLQDRNKEMPKSVKQVTRLFPNKVTIQLPEDEALLLDWKEKLERDTEIMKAQANITSICAVLSKNRLACPDLETLCIKDQTLPSDSVEKVVGWALSHHLMSCSEPTVKDNKLIISAESITSGLQVLHGIQNENKSTKKSLKDVVTENEFEKKLLSDVIPPSDIGVSFNDIGALENVKDTLKELVMLPLQRPELFGKGQLTKPTKGILLFGPPGTGKTMLAKAVATEAGANFINISMSSITSKWFGEGEKYVKAVFSLASKIAPSVIFVDEVDSMLGRRENPGEHEAMRKMKNEFMINWDGLRTKDRERVLVLAATNRPFDLDEAVIRRLPRRLMVNLPDSANRSKILSVILAKEEMAQDVDLEAIASMTDGYSGSDLKNLCVTAAHLPIRELLEKEKKEKSVAEAENRPMPQLYSSTDIRPLNMNDFKVAHEQVCASVSSDSSNMNELQQWNELYGEGGSRKKTSLSYFM</sequence>
<dbReference type="InterPro" id="IPR008984">
    <property type="entry name" value="SMAD_FHA_dom_sf"/>
</dbReference>
<evidence type="ECO:0000256" key="3">
    <source>
        <dbReference type="ARBA" id="ARBA00022787"/>
    </source>
</evidence>
<feature type="compositionally biased region" description="Low complexity" evidence="6">
    <location>
        <begin position="39"/>
        <end position="51"/>
    </location>
</feature>
<dbReference type="SUPFAM" id="SSF49879">
    <property type="entry name" value="SMAD/FHA domain"/>
    <property type="match status" value="1"/>
</dbReference>
<feature type="region of interest" description="Disordered" evidence="6">
    <location>
        <begin position="348"/>
        <end position="368"/>
    </location>
</feature>
<evidence type="ECO:0000256" key="4">
    <source>
        <dbReference type="ARBA" id="ARBA00022840"/>
    </source>
</evidence>
<dbReference type="EMBL" id="CABITT030000001">
    <property type="protein sequence ID" value="VVA89770.1"/>
    <property type="molecule type" value="Genomic_DNA"/>
</dbReference>
<keyword evidence="3" id="KW-0472">Membrane</keyword>
<dbReference type="PROSITE" id="PS00674">
    <property type="entry name" value="AAA"/>
    <property type="match status" value="1"/>
</dbReference>
<protein>
    <recommendedName>
        <fullName evidence="7">AAA+ ATPase domain-containing protein</fullName>
    </recommendedName>
</protein>
<reference evidence="8" key="1">
    <citation type="submission" date="2019-07" db="EMBL/GenBank/DDBJ databases">
        <authorList>
            <person name="Dittberner H."/>
        </authorList>
    </citation>
    <scope>NUCLEOTIDE SEQUENCE [LARGE SCALE GENOMIC DNA]</scope>
</reference>
<accession>A0A565AK62</accession>
<evidence type="ECO:0000256" key="1">
    <source>
        <dbReference type="ARBA" id="ARBA00004572"/>
    </source>
</evidence>
<dbReference type="GO" id="GO:0005524">
    <property type="term" value="F:ATP binding"/>
    <property type="evidence" value="ECO:0007669"/>
    <property type="project" value="UniProtKB-KW"/>
</dbReference>
<evidence type="ECO:0000313" key="9">
    <source>
        <dbReference type="Proteomes" id="UP000489600"/>
    </source>
</evidence>
<evidence type="ECO:0000256" key="5">
    <source>
        <dbReference type="ARBA" id="ARBA00023128"/>
    </source>
</evidence>
<proteinExistence type="predicted"/>
<feature type="compositionally biased region" description="Basic and acidic residues" evidence="6">
    <location>
        <begin position="1185"/>
        <end position="1194"/>
    </location>
</feature>
<dbReference type="InterPro" id="IPR003593">
    <property type="entry name" value="AAA+_ATPase"/>
</dbReference>
<feature type="region of interest" description="Disordered" evidence="6">
    <location>
        <begin position="1185"/>
        <end position="1204"/>
    </location>
</feature>
<dbReference type="Pfam" id="PF17862">
    <property type="entry name" value="AAA_lid_3"/>
    <property type="match status" value="1"/>
</dbReference>
<feature type="region of interest" description="Disordered" evidence="6">
    <location>
        <begin position="1"/>
        <end position="102"/>
    </location>
</feature>
<dbReference type="InterPro" id="IPR003959">
    <property type="entry name" value="ATPase_AAA_core"/>
</dbReference>
<feature type="compositionally biased region" description="Polar residues" evidence="6">
    <location>
        <begin position="348"/>
        <end position="358"/>
    </location>
</feature>
<dbReference type="AlphaFoldDB" id="A0A565AK62"/>
<dbReference type="InterPro" id="IPR027417">
    <property type="entry name" value="P-loop_NTPase"/>
</dbReference>
<keyword evidence="9" id="KW-1185">Reference proteome</keyword>
<dbReference type="InterPro" id="IPR041569">
    <property type="entry name" value="AAA_lid_3"/>
</dbReference>
<evidence type="ECO:0000313" key="8">
    <source>
        <dbReference type="EMBL" id="VVA89770.1"/>
    </source>
</evidence>
<keyword evidence="3" id="KW-1000">Mitochondrion outer membrane</keyword>
<dbReference type="InterPro" id="IPR051701">
    <property type="entry name" value="Mito_OM_Translocase_MSP1"/>
</dbReference>
<evidence type="ECO:0000256" key="2">
    <source>
        <dbReference type="ARBA" id="ARBA00022741"/>
    </source>
</evidence>
<dbReference type="GO" id="GO:0005741">
    <property type="term" value="C:mitochondrial outer membrane"/>
    <property type="evidence" value="ECO:0007669"/>
    <property type="project" value="UniProtKB-SubCell"/>
</dbReference>
<dbReference type="Gene3D" id="3.40.50.300">
    <property type="entry name" value="P-loop containing nucleotide triphosphate hydrolases"/>
    <property type="match status" value="1"/>
</dbReference>
<keyword evidence="5" id="KW-0496">Mitochondrion</keyword>
<dbReference type="Gene3D" id="1.10.8.60">
    <property type="match status" value="1"/>
</dbReference>
<dbReference type="Proteomes" id="UP000489600">
    <property type="component" value="Unassembled WGS sequence"/>
</dbReference>